<dbReference type="Gene3D" id="3.40.50.300">
    <property type="entry name" value="P-loop containing nucleotide triphosphate hydrolases"/>
    <property type="match status" value="1"/>
</dbReference>
<dbReference type="PANTHER" id="PTHR36681:SF3">
    <property type="entry name" value="NUCLEAR GTPASE, GERMINAL CENTER-ASSOCIATED, TANDEM DUPLICATE 3"/>
    <property type="match status" value="1"/>
</dbReference>
<keyword evidence="1" id="KW-0175">Coiled coil</keyword>
<protein>
    <recommendedName>
        <fullName evidence="3">Dynamin N-terminal domain-containing protein</fullName>
    </recommendedName>
</protein>
<organism evidence="4 5">
    <name type="scientific">Trichoglossum hirsutum</name>
    <dbReference type="NCBI Taxonomy" id="265104"/>
    <lineage>
        <taxon>Eukaryota</taxon>
        <taxon>Fungi</taxon>
        <taxon>Dikarya</taxon>
        <taxon>Ascomycota</taxon>
        <taxon>Pezizomycotina</taxon>
        <taxon>Geoglossomycetes</taxon>
        <taxon>Geoglossales</taxon>
        <taxon>Geoglossaceae</taxon>
        <taxon>Trichoglossum</taxon>
    </lineage>
</organism>
<feature type="region of interest" description="Disordered" evidence="2">
    <location>
        <begin position="134"/>
        <end position="190"/>
    </location>
</feature>
<comment type="caution">
    <text evidence="4">The sequence shown here is derived from an EMBL/GenBank/DDBJ whole genome shotgun (WGS) entry which is preliminary data.</text>
</comment>
<dbReference type="AlphaFoldDB" id="A0A9P8IHV1"/>
<evidence type="ECO:0000256" key="2">
    <source>
        <dbReference type="SAM" id="MobiDB-lite"/>
    </source>
</evidence>
<feature type="compositionally biased region" description="Basic and acidic residues" evidence="2">
    <location>
        <begin position="718"/>
        <end position="730"/>
    </location>
</feature>
<feature type="compositionally biased region" description="Acidic residues" evidence="2">
    <location>
        <begin position="445"/>
        <end position="454"/>
    </location>
</feature>
<evidence type="ECO:0000313" key="4">
    <source>
        <dbReference type="EMBL" id="KAH0550909.1"/>
    </source>
</evidence>
<keyword evidence="5" id="KW-1185">Reference proteome</keyword>
<name>A0A9P8IHV1_9PEZI</name>
<feature type="compositionally biased region" description="Basic and acidic residues" evidence="2">
    <location>
        <begin position="408"/>
        <end position="422"/>
    </location>
</feature>
<feature type="domain" description="Dynamin N-terminal" evidence="3">
    <location>
        <begin position="257"/>
        <end position="548"/>
    </location>
</feature>
<dbReference type="Pfam" id="PF00350">
    <property type="entry name" value="Dynamin_N"/>
    <property type="match status" value="1"/>
</dbReference>
<gene>
    <name evidence="4" type="ORF">GP486_007727</name>
</gene>
<dbReference type="InterPro" id="IPR027417">
    <property type="entry name" value="P-loop_NTPase"/>
</dbReference>
<proteinExistence type="predicted"/>
<feature type="compositionally biased region" description="Basic and acidic residues" evidence="2">
    <location>
        <begin position="649"/>
        <end position="658"/>
    </location>
</feature>
<feature type="region of interest" description="Disordered" evidence="2">
    <location>
        <begin position="408"/>
        <end position="475"/>
    </location>
</feature>
<evidence type="ECO:0000313" key="5">
    <source>
        <dbReference type="Proteomes" id="UP000750711"/>
    </source>
</evidence>
<dbReference type="PANTHER" id="PTHR36681">
    <property type="entry name" value="NUCLEAR GTPASE, GERMINAL CENTER-ASSOCIATED, TANDEM DUPLICATE 3"/>
    <property type="match status" value="1"/>
</dbReference>
<sequence length="808" mass="90829">MAVMLNRDEALALHQKASALKPKEDCKPSTYWIGILHHDKTHESFEKETDFLWVKCHKKITTETIRQTYLSRFPGTAIMLMDGAGVVHGSMTMGSLNRYGDNIVILRAVYSSPIQQPLQPAHYHGTVKLASPDQLECESTDSARFQRSPENFPNQNPIPPFNDLGSQEENHESQKEWPESESSKTEDAAVSGNAQLQALAQSDSPETLERAVEAGLSLLEPLGEYFGKQVQPTQDSAHWLQQIEEVKAQASKTRTVVGVVGNTGAGKSSIINAILDEERLVPTNCMRACTAVVTEISYNASDDPQKKYSAEIEFIGAADWQKELRILFGELIDANGKISRDRKDKESEAGIAYAKIRAVYPRKTKDDLVKSSVEFLMDDPSVRDLFGTTREIHCSEPKTFYAQLQRYADSREKSTEQKEKDKKGKKGRKGHVDSKEESIELNVEDKEDNVDSIEEPAGQNEKDGKGKKDKKRRRERREMEFWPLIRVVKIYVKAPALSTGAVIVDLPGVHDQNVARAAVAESYMKQCTGLWIVAPITRAVDDKAAKDLLGRSFKQQLKMDGAYNSVTFICSKTDDVSVEEATDSLGLNEELSDLSEQLQNCRSDRKRLTVELSELKEGRAVYRQVMESTEEQLDLWEDLKDDVERGKIVYDPDSGIKNDRKRKCRPPVTKNAKKLRQESHSDEGSNNDSQRGDAGGDPEGCESTTNTTENPAKPKPLTSEEVRSKLNDLNRRKKASRRERAEFDQKIDAAESDLREVECKMDMIRGQMNSLCITERNKYSKGAIQRDFAAGIVSSYILYLVVCYVRLP</sequence>
<dbReference type="EMBL" id="JAGHQM010002366">
    <property type="protein sequence ID" value="KAH0550909.1"/>
    <property type="molecule type" value="Genomic_DNA"/>
</dbReference>
<reference evidence="4" key="1">
    <citation type="submission" date="2021-03" db="EMBL/GenBank/DDBJ databases">
        <title>Comparative genomics and phylogenomic investigation of the class Geoglossomycetes provide insights into ecological specialization and systematics.</title>
        <authorList>
            <person name="Melie T."/>
            <person name="Pirro S."/>
            <person name="Miller A.N."/>
            <person name="Quandt A."/>
        </authorList>
    </citation>
    <scope>NUCLEOTIDE SEQUENCE</scope>
    <source>
        <strain evidence="4">CAQ_001_2017</strain>
    </source>
</reference>
<feature type="region of interest" description="Disordered" evidence="2">
    <location>
        <begin position="649"/>
        <end position="740"/>
    </location>
</feature>
<dbReference type="Proteomes" id="UP000750711">
    <property type="component" value="Unassembled WGS sequence"/>
</dbReference>
<evidence type="ECO:0000256" key="1">
    <source>
        <dbReference type="SAM" id="Coils"/>
    </source>
</evidence>
<evidence type="ECO:0000259" key="3">
    <source>
        <dbReference type="Pfam" id="PF00350"/>
    </source>
</evidence>
<accession>A0A9P8IHV1</accession>
<feature type="compositionally biased region" description="Basic and acidic residues" evidence="2">
    <location>
        <begin position="168"/>
        <end position="187"/>
    </location>
</feature>
<feature type="coiled-coil region" evidence="1">
    <location>
        <begin position="591"/>
        <end position="646"/>
    </location>
</feature>
<dbReference type="SUPFAM" id="SSF52540">
    <property type="entry name" value="P-loop containing nucleoside triphosphate hydrolases"/>
    <property type="match status" value="1"/>
</dbReference>
<dbReference type="InterPro" id="IPR045063">
    <property type="entry name" value="Dynamin_N"/>
</dbReference>